<keyword evidence="2" id="KW-1185">Reference proteome</keyword>
<comment type="caution">
    <text evidence="1">The sequence shown here is derived from an EMBL/GenBank/DDBJ whole genome shotgun (WGS) entry which is preliminary data.</text>
</comment>
<dbReference type="Proteomes" id="UP000534286">
    <property type="component" value="Unassembled WGS sequence"/>
</dbReference>
<dbReference type="AlphaFoldDB" id="A0A7W7RTD0"/>
<evidence type="ECO:0000313" key="1">
    <source>
        <dbReference type="EMBL" id="MBB4937795.1"/>
    </source>
</evidence>
<reference evidence="1 2" key="1">
    <citation type="submission" date="2020-08" db="EMBL/GenBank/DDBJ databases">
        <title>Sequencing the genomes of 1000 actinobacteria strains.</title>
        <authorList>
            <person name="Klenk H.-P."/>
        </authorList>
    </citation>
    <scope>NUCLEOTIDE SEQUENCE [LARGE SCALE GENOMIC DNA]</scope>
    <source>
        <strain evidence="1 2">DSM 43023</strain>
    </source>
</reference>
<sequence>MSPSYITPAGDRLIEATRRPASGVVIQRLRTDLNKREIYPSIVYEKGSPRLVISGALTVWANHIGTVIYWGADPDKKPAGQAPGSDLTKAAQKIAEQVYTNRATL</sequence>
<accession>A0A7W7RTD0</accession>
<proteinExistence type="predicted"/>
<gene>
    <name evidence="1" type="ORF">FHR32_002100</name>
</gene>
<organism evidence="1 2">
    <name type="scientific">Streptosporangium album</name>
    <dbReference type="NCBI Taxonomy" id="47479"/>
    <lineage>
        <taxon>Bacteria</taxon>
        <taxon>Bacillati</taxon>
        <taxon>Actinomycetota</taxon>
        <taxon>Actinomycetes</taxon>
        <taxon>Streptosporangiales</taxon>
        <taxon>Streptosporangiaceae</taxon>
        <taxon>Streptosporangium</taxon>
    </lineage>
</organism>
<dbReference type="RefSeq" id="WP_184754112.1">
    <property type="nucleotide sequence ID" value="NZ_BAABEK010000026.1"/>
</dbReference>
<evidence type="ECO:0000313" key="2">
    <source>
        <dbReference type="Proteomes" id="UP000534286"/>
    </source>
</evidence>
<protein>
    <submittedName>
        <fullName evidence="1">Uncharacterized protein</fullName>
    </submittedName>
</protein>
<dbReference type="EMBL" id="JACHJU010000001">
    <property type="protein sequence ID" value="MBB4937795.1"/>
    <property type="molecule type" value="Genomic_DNA"/>
</dbReference>
<name>A0A7W7RTD0_9ACTN</name>